<name>X1J0L1_9ZZZZ</name>
<evidence type="ECO:0008006" key="8">
    <source>
        <dbReference type="Google" id="ProtNLM"/>
    </source>
</evidence>
<keyword evidence="2" id="KW-1003">Cell membrane</keyword>
<dbReference type="PANTHER" id="PTHR30250:SF11">
    <property type="entry name" value="O-ANTIGEN TRANSPORTER-RELATED"/>
    <property type="match status" value="1"/>
</dbReference>
<evidence type="ECO:0000256" key="2">
    <source>
        <dbReference type="ARBA" id="ARBA00022475"/>
    </source>
</evidence>
<dbReference type="Pfam" id="PF01943">
    <property type="entry name" value="Polysacc_synt"/>
    <property type="match status" value="1"/>
</dbReference>
<evidence type="ECO:0000256" key="5">
    <source>
        <dbReference type="ARBA" id="ARBA00023136"/>
    </source>
</evidence>
<evidence type="ECO:0000256" key="6">
    <source>
        <dbReference type="SAM" id="Phobius"/>
    </source>
</evidence>
<sequence>MSNTLPHELKIAREASITAGGSTLGGLLRYLFNILVARFLGVEILGFYSISNAITQVAVGVGKMGLDVGTVRFVARLQALDRIPEATATIRRAAKYSLMSGLIVGSALVMGAGRISTDIFHAQDEFLGWLLTWFILTVPLTVVAHVAAGGSQGFKVLKYPALALHILPTTFLCLVF</sequence>
<dbReference type="InterPro" id="IPR002797">
    <property type="entry name" value="Polysacc_synth"/>
</dbReference>
<dbReference type="PANTHER" id="PTHR30250">
    <property type="entry name" value="PST FAMILY PREDICTED COLANIC ACID TRANSPORTER"/>
    <property type="match status" value="1"/>
</dbReference>
<proteinExistence type="predicted"/>
<organism evidence="7">
    <name type="scientific">marine sediment metagenome</name>
    <dbReference type="NCBI Taxonomy" id="412755"/>
    <lineage>
        <taxon>unclassified sequences</taxon>
        <taxon>metagenomes</taxon>
        <taxon>ecological metagenomes</taxon>
    </lineage>
</organism>
<dbReference type="AlphaFoldDB" id="X1J0L1"/>
<dbReference type="GO" id="GO:0005886">
    <property type="term" value="C:plasma membrane"/>
    <property type="evidence" value="ECO:0007669"/>
    <property type="project" value="UniProtKB-SubCell"/>
</dbReference>
<comment type="caution">
    <text evidence="7">The sequence shown here is derived from an EMBL/GenBank/DDBJ whole genome shotgun (WGS) entry which is preliminary data.</text>
</comment>
<keyword evidence="4 6" id="KW-1133">Transmembrane helix</keyword>
<accession>X1J0L1</accession>
<gene>
    <name evidence="7" type="ORF">S03H2_47460</name>
</gene>
<evidence type="ECO:0000256" key="4">
    <source>
        <dbReference type="ARBA" id="ARBA00022989"/>
    </source>
</evidence>
<evidence type="ECO:0000256" key="1">
    <source>
        <dbReference type="ARBA" id="ARBA00004651"/>
    </source>
</evidence>
<feature type="transmembrane region" description="Helical" evidence="6">
    <location>
        <begin position="127"/>
        <end position="148"/>
    </location>
</feature>
<keyword evidence="3 6" id="KW-0812">Transmembrane</keyword>
<evidence type="ECO:0000256" key="3">
    <source>
        <dbReference type="ARBA" id="ARBA00022692"/>
    </source>
</evidence>
<feature type="transmembrane region" description="Helical" evidence="6">
    <location>
        <begin position="96"/>
        <end position="115"/>
    </location>
</feature>
<keyword evidence="5 6" id="KW-0472">Membrane</keyword>
<dbReference type="EMBL" id="BARU01029866">
    <property type="protein sequence ID" value="GAH71889.1"/>
    <property type="molecule type" value="Genomic_DNA"/>
</dbReference>
<dbReference type="InterPro" id="IPR050833">
    <property type="entry name" value="Poly_Biosynth_Transport"/>
</dbReference>
<reference evidence="7" key="1">
    <citation type="journal article" date="2014" name="Front. Microbiol.">
        <title>High frequency of phylogenetically diverse reductive dehalogenase-homologous genes in deep subseafloor sedimentary metagenomes.</title>
        <authorList>
            <person name="Kawai M."/>
            <person name="Futagami T."/>
            <person name="Toyoda A."/>
            <person name="Takaki Y."/>
            <person name="Nishi S."/>
            <person name="Hori S."/>
            <person name="Arai W."/>
            <person name="Tsubouchi T."/>
            <person name="Morono Y."/>
            <person name="Uchiyama I."/>
            <person name="Ito T."/>
            <person name="Fujiyama A."/>
            <person name="Inagaki F."/>
            <person name="Takami H."/>
        </authorList>
    </citation>
    <scope>NUCLEOTIDE SEQUENCE</scope>
    <source>
        <strain evidence="7">Expedition CK06-06</strain>
    </source>
</reference>
<feature type="non-terminal residue" evidence="7">
    <location>
        <position position="176"/>
    </location>
</feature>
<comment type="subcellular location">
    <subcellularLocation>
        <location evidence="1">Cell membrane</location>
        <topology evidence="1">Multi-pass membrane protein</topology>
    </subcellularLocation>
</comment>
<protein>
    <recommendedName>
        <fullName evidence="8">Polysaccharide biosynthesis protein C-terminal domain-containing protein</fullName>
    </recommendedName>
</protein>
<evidence type="ECO:0000313" key="7">
    <source>
        <dbReference type="EMBL" id="GAH71889.1"/>
    </source>
</evidence>